<comment type="caution">
    <text evidence="2">The sequence shown here is derived from an EMBL/GenBank/DDBJ whole genome shotgun (WGS) entry which is preliminary data.</text>
</comment>
<name>A0ABN3B338_9MICO</name>
<evidence type="ECO:0000313" key="2">
    <source>
        <dbReference type="EMBL" id="GAA2185875.1"/>
    </source>
</evidence>
<dbReference type="InterPro" id="IPR049713">
    <property type="entry name" value="Pr6Pr-like"/>
</dbReference>
<dbReference type="Proteomes" id="UP001501084">
    <property type="component" value="Unassembled WGS sequence"/>
</dbReference>
<feature type="transmembrane region" description="Helical" evidence="1">
    <location>
        <begin position="56"/>
        <end position="80"/>
    </location>
</feature>
<evidence type="ECO:0000256" key="1">
    <source>
        <dbReference type="SAM" id="Phobius"/>
    </source>
</evidence>
<feature type="transmembrane region" description="Helical" evidence="1">
    <location>
        <begin position="157"/>
        <end position="179"/>
    </location>
</feature>
<protein>
    <submittedName>
        <fullName evidence="2">Pr6Pr family membrane protein</fullName>
    </submittedName>
</protein>
<feature type="transmembrane region" description="Helical" evidence="1">
    <location>
        <begin position="87"/>
        <end position="108"/>
    </location>
</feature>
<keyword evidence="1" id="KW-0472">Membrane</keyword>
<feature type="transmembrane region" description="Helical" evidence="1">
    <location>
        <begin position="128"/>
        <end position="145"/>
    </location>
</feature>
<proteinExistence type="predicted"/>
<evidence type="ECO:0000313" key="3">
    <source>
        <dbReference type="Proteomes" id="UP001501084"/>
    </source>
</evidence>
<reference evidence="2 3" key="1">
    <citation type="journal article" date="2019" name="Int. J. Syst. Evol. Microbiol.">
        <title>The Global Catalogue of Microorganisms (GCM) 10K type strain sequencing project: providing services to taxonomists for standard genome sequencing and annotation.</title>
        <authorList>
            <consortium name="The Broad Institute Genomics Platform"/>
            <consortium name="The Broad Institute Genome Sequencing Center for Infectious Disease"/>
            <person name="Wu L."/>
            <person name="Ma J."/>
        </authorList>
    </citation>
    <scope>NUCLEOTIDE SEQUENCE [LARGE SCALE GENOMIC DNA]</scope>
    <source>
        <strain evidence="2 3">JCM 14919</strain>
    </source>
</reference>
<dbReference type="NCBIfam" id="NF038065">
    <property type="entry name" value="Pr6Pr"/>
    <property type="match status" value="1"/>
</dbReference>
<feature type="transmembrane region" description="Helical" evidence="1">
    <location>
        <begin position="191"/>
        <end position="216"/>
    </location>
</feature>
<keyword evidence="3" id="KW-1185">Reference proteome</keyword>
<keyword evidence="1" id="KW-0812">Transmembrane</keyword>
<keyword evidence="1" id="KW-1133">Transmembrane helix</keyword>
<sequence>MTSTKSAARAPVVSVGRRFAVCAASAAVLIAAAVIGQLVFSLSFEPDEPLFFFTNFFSFFTILSNVLAVIVLTASAVVISLGKRPPLWFWAVFTAMSTYMVTTGIVYNALLRGVSLDQESTLGWSNEVLHLIGPFLVAALWWFAPARAGLSWRHLRLAAVFPLAWGVYTVLRGAVVGWYPYPFMNPAQPGGYGAVLGYMAVIAAVIIGVDALLVGLSRRTRERA</sequence>
<gene>
    <name evidence="2" type="ORF">GCM10009786_04110</name>
</gene>
<feature type="transmembrane region" description="Helical" evidence="1">
    <location>
        <begin position="21"/>
        <end position="44"/>
    </location>
</feature>
<organism evidence="2 3">
    <name type="scientific">Leucobacter alluvii</name>
    <dbReference type="NCBI Taxonomy" id="340321"/>
    <lineage>
        <taxon>Bacteria</taxon>
        <taxon>Bacillati</taxon>
        <taxon>Actinomycetota</taxon>
        <taxon>Actinomycetes</taxon>
        <taxon>Micrococcales</taxon>
        <taxon>Microbacteriaceae</taxon>
        <taxon>Leucobacter</taxon>
    </lineage>
</organism>
<dbReference type="RefSeq" id="WP_346057205.1">
    <property type="nucleotide sequence ID" value="NZ_BAAAOP010000003.1"/>
</dbReference>
<dbReference type="EMBL" id="BAAAOP010000003">
    <property type="protein sequence ID" value="GAA2185875.1"/>
    <property type="molecule type" value="Genomic_DNA"/>
</dbReference>
<accession>A0ABN3B338</accession>